<evidence type="ECO:0000256" key="1">
    <source>
        <dbReference type="ARBA" id="ARBA00001933"/>
    </source>
</evidence>
<accession>A0A7W7D7Y9</accession>
<keyword evidence="4" id="KW-1185">Reference proteome</keyword>
<comment type="caution">
    <text evidence="3">The sequence shown here is derived from an EMBL/GenBank/DDBJ whole genome shotgun (WGS) entry which is preliminary data.</text>
</comment>
<dbReference type="GO" id="GO:0008483">
    <property type="term" value="F:transaminase activity"/>
    <property type="evidence" value="ECO:0007669"/>
    <property type="project" value="TreeGrafter"/>
</dbReference>
<reference evidence="3 4" key="1">
    <citation type="submission" date="2020-08" db="EMBL/GenBank/DDBJ databases">
        <title>Sequencing the genomes of 1000 actinobacteria strains.</title>
        <authorList>
            <person name="Klenk H.-P."/>
        </authorList>
    </citation>
    <scope>NUCLEOTIDE SEQUENCE [LARGE SCALE GENOMIC DNA]</scope>
    <source>
        <strain evidence="3 4">DSM 45784</strain>
    </source>
</reference>
<proteinExistence type="inferred from homology"/>
<dbReference type="InterPro" id="IPR000653">
    <property type="entry name" value="DegT/StrS_aminotransferase"/>
</dbReference>
<dbReference type="AlphaFoldDB" id="A0A7W7D7Y9"/>
<evidence type="ECO:0000256" key="2">
    <source>
        <dbReference type="RuleBase" id="RU004508"/>
    </source>
</evidence>
<evidence type="ECO:0000313" key="4">
    <source>
        <dbReference type="Proteomes" id="UP000542210"/>
    </source>
</evidence>
<protein>
    <submittedName>
        <fullName evidence="3">dTDP-4-amino-4,6-dideoxygalactose transaminase</fullName>
    </submittedName>
</protein>
<organism evidence="3 4">
    <name type="scientific">Sphaerisporangium siamense</name>
    <dbReference type="NCBI Taxonomy" id="795645"/>
    <lineage>
        <taxon>Bacteria</taxon>
        <taxon>Bacillati</taxon>
        <taxon>Actinomycetota</taxon>
        <taxon>Actinomycetes</taxon>
        <taxon>Streptosporangiales</taxon>
        <taxon>Streptosporangiaceae</taxon>
        <taxon>Sphaerisporangium</taxon>
    </lineage>
</organism>
<dbReference type="RefSeq" id="WP_203959014.1">
    <property type="nucleotide sequence ID" value="NZ_BOOV01000007.1"/>
</dbReference>
<name>A0A7W7D7Y9_9ACTN</name>
<dbReference type="EMBL" id="JACHND010000001">
    <property type="protein sequence ID" value="MBB4701704.1"/>
    <property type="molecule type" value="Genomic_DNA"/>
</dbReference>
<dbReference type="InterPro" id="IPR015424">
    <property type="entry name" value="PyrdxlP-dep_Trfase"/>
</dbReference>
<sequence length="411" mass="44190">MRYLSALTVEAVADRGGAMEEGAVSPEKIITARTGRESVYLPSNRLGLYLALRHWCTPGQRLLMSPISADEILFLVLAAGLIPVIAPISVLDGNIDAVRALLGTVDAVLTTNLYGLPDDLRAMAGMVVIEDVAHAAETSVDGRPLGTFGVAGVFSLSKHAGAGSGGVLVVDGAADRRALERGRDLLLQPGALRKDVFSVATSAARHLALRMDMARPAMRAARALGLHEPREGYRIALRPGALGDALARSRDGGASLAPLDPWVRADLHDYRRTRGGLARWYQGRRLARLPRERDRRLAGVARLAELPTVADGVRAHAGQPLFRVPLLVSDRDLAIAALERRGVPTGYLYDPPYDIYAEAFVEPSPEPEVALWWARHVLPVDPLYAARALPVVESLRPAPPPPGDHLMPRAA</sequence>
<dbReference type="PANTHER" id="PTHR30244:SF34">
    <property type="entry name" value="DTDP-4-AMINO-4,6-DIDEOXYGALACTOSE TRANSAMINASE"/>
    <property type="match status" value="1"/>
</dbReference>
<dbReference type="GO" id="GO:0030170">
    <property type="term" value="F:pyridoxal phosphate binding"/>
    <property type="evidence" value="ECO:0007669"/>
    <property type="project" value="TreeGrafter"/>
</dbReference>
<dbReference type="Gene3D" id="3.40.640.10">
    <property type="entry name" value="Type I PLP-dependent aspartate aminotransferase-like (Major domain)"/>
    <property type="match status" value="1"/>
</dbReference>
<dbReference type="Proteomes" id="UP000542210">
    <property type="component" value="Unassembled WGS sequence"/>
</dbReference>
<dbReference type="PANTHER" id="PTHR30244">
    <property type="entry name" value="TRANSAMINASE"/>
    <property type="match status" value="1"/>
</dbReference>
<comment type="cofactor">
    <cofactor evidence="1">
        <name>pyridoxal 5'-phosphate</name>
        <dbReference type="ChEBI" id="CHEBI:597326"/>
    </cofactor>
</comment>
<keyword evidence="2" id="KW-0663">Pyridoxal phosphate</keyword>
<dbReference type="Pfam" id="PF01041">
    <property type="entry name" value="DegT_DnrJ_EryC1"/>
    <property type="match status" value="1"/>
</dbReference>
<comment type="similarity">
    <text evidence="2">Belongs to the DegT/DnrJ/EryC1 family.</text>
</comment>
<gene>
    <name evidence="3" type="ORF">BJ982_003248</name>
</gene>
<evidence type="ECO:0000313" key="3">
    <source>
        <dbReference type="EMBL" id="MBB4701704.1"/>
    </source>
</evidence>
<dbReference type="InterPro" id="IPR015421">
    <property type="entry name" value="PyrdxlP-dep_Trfase_major"/>
</dbReference>
<dbReference type="GO" id="GO:0000271">
    <property type="term" value="P:polysaccharide biosynthetic process"/>
    <property type="evidence" value="ECO:0007669"/>
    <property type="project" value="TreeGrafter"/>
</dbReference>
<dbReference type="SUPFAM" id="SSF53383">
    <property type="entry name" value="PLP-dependent transferases"/>
    <property type="match status" value="1"/>
</dbReference>